<organism evidence="10 11">
    <name type="scientific">Futiania mangrovi</name>
    <dbReference type="NCBI Taxonomy" id="2959716"/>
    <lineage>
        <taxon>Bacteria</taxon>
        <taxon>Pseudomonadati</taxon>
        <taxon>Pseudomonadota</taxon>
        <taxon>Alphaproteobacteria</taxon>
        <taxon>Futianiales</taxon>
        <taxon>Futianiaceae</taxon>
        <taxon>Futiania</taxon>
    </lineage>
</organism>
<dbReference type="RefSeq" id="WP_269331400.1">
    <property type="nucleotide sequence ID" value="NZ_JAMZFT010000001.1"/>
</dbReference>
<dbReference type="GO" id="GO:0050660">
    <property type="term" value="F:flavin adenine dinucleotide binding"/>
    <property type="evidence" value="ECO:0007669"/>
    <property type="project" value="InterPro"/>
</dbReference>
<dbReference type="PANTHER" id="PTHR43884">
    <property type="entry name" value="ACYL-COA DEHYDROGENASE"/>
    <property type="match status" value="1"/>
</dbReference>
<name>A0A9J6PCE1_9PROT</name>
<comment type="caution">
    <text evidence="10">The sequence shown here is derived from an EMBL/GenBank/DDBJ whole genome shotgun (WGS) entry which is preliminary data.</text>
</comment>
<dbReference type="Pfam" id="PF00441">
    <property type="entry name" value="Acyl-CoA_dh_1"/>
    <property type="match status" value="1"/>
</dbReference>
<keyword evidence="5 6" id="KW-0560">Oxidoreductase</keyword>
<dbReference type="FunFam" id="2.40.110.10:FF:000002">
    <property type="entry name" value="Acyl-CoA dehydrogenase fadE12"/>
    <property type="match status" value="1"/>
</dbReference>
<dbReference type="InterPro" id="IPR036250">
    <property type="entry name" value="AcylCo_DH-like_C"/>
</dbReference>
<dbReference type="SUPFAM" id="SSF56645">
    <property type="entry name" value="Acyl-CoA dehydrogenase NM domain-like"/>
    <property type="match status" value="1"/>
</dbReference>
<dbReference type="GO" id="GO:0003995">
    <property type="term" value="F:acyl-CoA dehydrogenase activity"/>
    <property type="evidence" value="ECO:0007669"/>
    <property type="project" value="InterPro"/>
</dbReference>
<feature type="domain" description="Acyl-CoA dehydrogenase/oxidase C-terminal" evidence="7">
    <location>
        <begin position="227"/>
        <end position="381"/>
    </location>
</feature>
<dbReference type="EMBL" id="JAMZFT010000001">
    <property type="protein sequence ID" value="MCP1335456.1"/>
    <property type="molecule type" value="Genomic_DNA"/>
</dbReference>
<evidence type="ECO:0000256" key="1">
    <source>
        <dbReference type="ARBA" id="ARBA00001974"/>
    </source>
</evidence>
<protein>
    <submittedName>
        <fullName evidence="10">Acyl-CoA dehydrogenase family protein</fullName>
    </submittedName>
</protein>
<evidence type="ECO:0000259" key="9">
    <source>
        <dbReference type="Pfam" id="PF02771"/>
    </source>
</evidence>
<evidence type="ECO:0000256" key="6">
    <source>
        <dbReference type="RuleBase" id="RU362125"/>
    </source>
</evidence>
<dbReference type="InterPro" id="IPR013786">
    <property type="entry name" value="AcylCoA_DH/ox_N"/>
</dbReference>
<dbReference type="InterPro" id="IPR046373">
    <property type="entry name" value="Acyl-CoA_Oxase/DH_mid-dom_sf"/>
</dbReference>
<dbReference type="Pfam" id="PF02771">
    <property type="entry name" value="Acyl-CoA_dh_N"/>
    <property type="match status" value="1"/>
</dbReference>
<dbReference type="PROSITE" id="PS00073">
    <property type="entry name" value="ACYL_COA_DH_2"/>
    <property type="match status" value="1"/>
</dbReference>
<proteinExistence type="inferred from homology"/>
<dbReference type="InterPro" id="IPR006091">
    <property type="entry name" value="Acyl-CoA_Oxase/DH_mid-dom"/>
</dbReference>
<dbReference type="FunFam" id="1.20.140.10:FF:000001">
    <property type="entry name" value="Acyl-CoA dehydrogenase"/>
    <property type="match status" value="1"/>
</dbReference>
<dbReference type="Pfam" id="PF02770">
    <property type="entry name" value="Acyl-CoA_dh_M"/>
    <property type="match status" value="1"/>
</dbReference>
<reference evidence="10" key="1">
    <citation type="submission" date="2022-06" db="EMBL/GenBank/DDBJ databases">
        <title>Isolation and Genomics of Futiania mangrovii gen. nov., sp. nov., a Rare and Metabolically-versatile member in the Class Alphaproteobacteria.</title>
        <authorList>
            <person name="Liu L."/>
            <person name="Huang W.-C."/>
            <person name="Pan J."/>
            <person name="Li J."/>
            <person name="Huang Y."/>
            <person name="Du H."/>
            <person name="Liu Y."/>
            <person name="Li M."/>
        </authorList>
    </citation>
    <scope>NUCLEOTIDE SEQUENCE</scope>
    <source>
        <strain evidence="10">FT118</strain>
    </source>
</reference>
<dbReference type="Gene3D" id="2.40.110.10">
    <property type="entry name" value="Butyryl-CoA Dehydrogenase, subunit A, domain 2"/>
    <property type="match status" value="1"/>
</dbReference>
<evidence type="ECO:0000313" key="10">
    <source>
        <dbReference type="EMBL" id="MCP1335456.1"/>
    </source>
</evidence>
<evidence type="ECO:0000313" key="11">
    <source>
        <dbReference type="Proteomes" id="UP001055804"/>
    </source>
</evidence>
<keyword evidence="4 6" id="KW-0274">FAD</keyword>
<dbReference type="PIRSF" id="PIRSF016578">
    <property type="entry name" value="HsaA"/>
    <property type="match status" value="1"/>
</dbReference>
<evidence type="ECO:0000256" key="3">
    <source>
        <dbReference type="ARBA" id="ARBA00022630"/>
    </source>
</evidence>
<evidence type="ECO:0000256" key="2">
    <source>
        <dbReference type="ARBA" id="ARBA00009347"/>
    </source>
</evidence>
<evidence type="ECO:0000259" key="8">
    <source>
        <dbReference type="Pfam" id="PF02770"/>
    </source>
</evidence>
<dbReference type="AlphaFoldDB" id="A0A9J6PCE1"/>
<evidence type="ECO:0000256" key="5">
    <source>
        <dbReference type="ARBA" id="ARBA00023002"/>
    </source>
</evidence>
<evidence type="ECO:0000259" key="7">
    <source>
        <dbReference type="Pfam" id="PF00441"/>
    </source>
</evidence>
<dbReference type="Gene3D" id="1.20.140.10">
    <property type="entry name" value="Butyryl-CoA Dehydrogenase, subunit A, domain 3"/>
    <property type="match status" value="1"/>
</dbReference>
<dbReference type="Proteomes" id="UP001055804">
    <property type="component" value="Unassembled WGS sequence"/>
</dbReference>
<dbReference type="SUPFAM" id="SSF47203">
    <property type="entry name" value="Acyl-CoA dehydrogenase C-terminal domain-like"/>
    <property type="match status" value="1"/>
</dbReference>
<accession>A0A9J6PCE1</accession>
<dbReference type="InterPro" id="IPR006089">
    <property type="entry name" value="Acyl-CoA_DH_CS"/>
</dbReference>
<dbReference type="InterPro" id="IPR009100">
    <property type="entry name" value="AcylCoA_DH/oxidase_NM_dom_sf"/>
</dbReference>
<dbReference type="InterPro" id="IPR009075">
    <property type="entry name" value="AcylCo_DH/oxidase_C"/>
</dbReference>
<feature type="domain" description="Acyl-CoA oxidase/dehydrogenase middle" evidence="8">
    <location>
        <begin position="122"/>
        <end position="215"/>
    </location>
</feature>
<comment type="similarity">
    <text evidence="2 6">Belongs to the acyl-CoA dehydrogenase family.</text>
</comment>
<gene>
    <name evidence="10" type="ORF">NJQ99_03445</name>
</gene>
<comment type="cofactor">
    <cofactor evidence="1 6">
        <name>FAD</name>
        <dbReference type="ChEBI" id="CHEBI:57692"/>
    </cofactor>
</comment>
<keyword evidence="3 6" id="KW-0285">Flavoprotein</keyword>
<dbReference type="Gene3D" id="1.10.540.10">
    <property type="entry name" value="Acyl-CoA dehydrogenase/oxidase, N-terminal domain"/>
    <property type="match status" value="1"/>
</dbReference>
<feature type="domain" description="Acyl-CoA dehydrogenase/oxidase N-terminal" evidence="9">
    <location>
        <begin position="9"/>
        <end position="113"/>
    </location>
</feature>
<dbReference type="InterPro" id="IPR037069">
    <property type="entry name" value="AcylCoA_DH/ox_N_sf"/>
</dbReference>
<keyword evidence="11" id="KW-1185">Reference proteome</keyword>
<evidence type="ECO:0000256" key="4">
    <source>
        <dbReference type="ARBA" id="ARBA00022827"/>
    </source>
</evidence>
<sequence>MDEIYFDDQTVEIRDMVRRLAREKIAPLAQASDDEDRFPAELVQPLYDAGILTMPMEEAYGGIDAPTQVLSVVLEEVGAAFATMGPVLLSTFSPIKIVAMAGLPHQRAAIFSAMSATPSIGAFCLSEPHFGSDARSMKTTLTKKGDRWVLNGTKRWITNGGIAHWYLVFARCGEGHDDYAVCMIPATLPGISFGKKEKKMGLRGGPMCDVIFDNVELPEEYLVGKPGDGWTILDRTANTMRCWGAASICAGIARSAYEVAGKYAAEREAFGRPIGKFQGIGFKLADMATNLRTTQLLIRDTNYRVDRELPTVSAGTMAQVSMAKYRAADTAMSVSLEAVQILGGYGYMQEYEVERMMRDAKAFQILDGSNEIQRLILSRDILRSFA</sequence>
<dbReference type="PANTHER" id="PTHR43884:SF12">
    <property type="entry name" value="ISOVALERYL-COA DEHYDROGENASE, MITOCHONDRIAL-RELATED"/>
    <property type="match status" value="1"/>
</dbReference>